<dbReference type="EMBL" id="CP046072">
    <property type="protein sequence ID" value="QSZ40896.1"/>
    <property type="molecule type" value="Genomic_DNA"/>
</dbReference>
<evidence type="ECO:0000256" key="3">
    <source>
        <dbReference type="ARBA" id="ARBA00022692"/>
    </source>
</evidence>
<feature type="transmembrane region" description="Helical" evidence="6">
    <location>
        <begin position="405"/>
        <end position="424"/>
    </location>
</feature>
<name>A0A975GBP3_9BACT</name>
<reference evidence="8" key="1">
    <citation type="submission" date="2019-11" db="EMBL/GenBank/DDBJ databases">
        <authorList>
            <person name="Kojima H."/>
        </authorList>
    </citation>
    <scope>NUCLEOTIDE SEQUENCE</scope>
    <source>
        <strain evidence="8">H1576</strain>
    </source>
</reference>
<accession>A0A975GBP3</accession>
<feature type="transmembrane region" description="Helical" evidence="6">
    <location>
        <begin position="340"/>
        <end position="361"/>
    </location>
</feature>
<gene>
    <name evidence="8" type="ORF">GJV85_01795</name>
</gene>
<feature type="transmembrane region" description="Helical" evidence="6">
    <location>
        <begin position="215"/>
        <end position="231"/>
    </location>
</feature>
<dbReference type="RefSeq" id="WP_207562171.1">
    <property type="nucleotide sequence ID" value="NZ_CP046072.1"/>
</dbReference>
<feature type="transmembrane region" description="Helical" evidence="6">
    <location>
        <begin position="174"/>
        <end position="195"/>
    </location>
</feature>
<keyword evidence="3 6" id="KW-0812">Transmembrane</keyword>
<dbReference type="PANTHER" id="PTHR30619">
    <property type="entry name" value="DNA INTERNALIZATION/COMPETENCE PROTEIN COMEC/REC2"/>
    <property type="match status" value="1"/>
</dbReference>
<feature type="transmembrane region" description="Helical" evidence="6">
    <location>
        <begin position="14"/>
        <end position="34"/>
    </location>
</feature>
<keyword evidence="9" id="KW-1185">Reference proteome</keyword>
<dbReference type="Pfam" id="PF03772">
    <property type="entry name" value="Competence"/>
    <property type="match status" value="1"/>
</dbReference>
<reference evidence="8" key="2">
    <citation type="submission" date="2021-04" db="EMBL/GenBank/DDBJ databases">
        <title>Isolation and characterization of a novel species of the genus Sulfurimonas.</title>
        <authorList>
            <person name="Fukui M."/>
        </authorList>
    </citation>
    <scope>NUCLEOTIDE SEQUENCE</scope>
    <source>
        <strain evidence="8">H1576</strain>
    </source>
</reference>
<dbReference type="InterPro" id="IPR004477">
    <property type="entry name" value="ComEC_N"/>
</dbReference>
<dbReference type="InterPro" id="IPR052159">
    <property type="entry name" value="Competence_DNA_uptake"/>
</dbReference>
<feature type="transmembrane region" description="Helical" evidence="6">
    <location>
        <begin position="259"/>
        <end position="276"/>
    </location>
</feature>
<evidence type="ECO:0000313" key="8">
    <source>
        <dbReference type="EMBL" id="QSZ40896.1"/>
    </source>
</evidence>
<evidence type="ECO:0000256" key="5">
    <source>
        <dbReference type="ARBA" id="ARBA00023136"/>
    </source>
</evidence>
<evidence type="ECO:0000256" key="2">
    <source>
        <dbReference type="ARBA" id="ARBA00022475"/>
    </source>
</evidence>
<feature type="domain" description="ComEC/Rec2-related protein" evidence="7">
    <location>
        <begin position="161"/>
        <end position="417"/>
    </location>
</feature>
<feature type="transmembrane region" description="Helical" evidence="6">
    <location>
        <begin position="313"/>
        <end position="334"/>
    </location>
</feature>
<keyword evidence="2" id="KW-1003">Cell membrane</keyword>
<comment type="subcellular location">
    <subcellularLocation>
        <location evidence="1">Cell membrane</location>
        <topology evidence="1">Multi-pass membrane protein</topology>
    </subcellularLocation>
</comment>
<evidence type="ECO:0000313" key="9">
    <source>
        <dbReference type="Proteomes" id="UP000671852"/>
    </source>
</evidence>
<organism evidence="8 9">
    <name type="scientific">Sulfurimonas aquatica</name>
    <dbReference type="NCBI Taxonomy" id="2672570"/>
    <lineage>
        <taxon>Bacteria</taxon>
        <taxon>Pseudomonadati</taxon>
        <taxon>Campylobacterota</taxon>
        <taxon>Epsilonproteobacteria</taxon>
        <taxon>Campylobacterales</taxon>
        <taxon>Sulfurimonadaceae</taxon>
        <taxon>Sulfurimonas</taxon>
    </lineage>
</organism>
<evidence type="ECO:0000256" key="6">
    <source>
        <dbReference type="SAM" id="Phobius"/>
    </source>
</evidence>
<keyword evidence="4 6" id="KW-1133">Transmembrane helix</keyword>
<protein>
    <submittedName>
        <fullName evidence="8">ComEC/Rec2 family competence protein</fullName>
    </submittedName>
</protein>
<dbReference type="Proteomes" id="UP000671852">
    <property type="component" value="Chromosome"/>
</dbReference>
<evidence type="ECO:0000259" key="7">
    <source>
        <dbReference type="Pfam" id="PF03772"/>
    </source>
</evidence>
<feature type="transmembrane region" description="Helical" evidence="6">
    <location>
        <begin position="282"/>
        <end position="301"/>
    </location>
</feature>
<dbReference type="KEGG" id="saqt:GJV85_01795"/>
<dbReference type="AlphaFoldDB" id="A0A975GBP3"/>
<keyword evidence="5 6" id="KW-0472">Membrane</keyword>
<proteinExistence type="predicted"/>
<dbReference type="GO" id="GO:0005886">
    <property type="term" value="C:plasma membrane"/>
    <property type="evidence" value="ECO:0007669"/>
    <property type="project" value="UniProtKB-SubCell"/>
</dbReference>
<evidence type="ECO:0000256" key="1">
    <source>
        <dbReference type="ARBA" id="ARBA00004651"/>
    </source>
</evidence>
<dbReference type="PANTHER" id="PTHR30619:SF7">
    <property type="entry name" value="BETA-LACTAMASE DOMAIN PROTEIN"/>
    <property type="match status" value="1"/>
</dbReference>
<sequence length="425" mass="49848">MIERVSLFNSKKEILYFLTLTFSILIFSLLYEFYNYKQLTKFDSALINATVLKQYAKTKLTKKGNPRTYQVLKLKSDEGFVFYTTASKKLRDIKYQHIQIEAWAGEISFYEYMSTFFAFSKILKVDEKESLKNRFNMFIDSQHKDKSNSSIYQALFSAKPLSRELQGIFSNLGVSHLIAISGFHLGVLSGVLFFLLKYPYKFFQNRYFPYRSYKVDSFVLISGILLLYLLFLDSPPSLLRAFVMLVVGFILYDRGVKIVSMQTLFVSLVMILIFFPRLFLSVGFWLSISGVYYIFLFLIHYKHLSKLWQFTLIPIWVYLLMLPYSLVIFSNFSVYHPLSIIWTSLFTLFYPLSILLHLIGFGDVFDGILMAFIEIDTAAVKIDLSYGWLILEVLFSLLSLYKKEFIYLLLFYSFSLFIYAINYVT</sequence>
<evidence type="ECO:0000256" key="4">
    <source>
        <dbReference type="ARBA" id="ARBA00022989"/>
    </source>
</evidence>
<dbReference type="NCBIfam" id="TIGR00360">
    <property type="entry name" value="ComEC_N-term"/>
    <property type="match status" value="1"/>
</dbReference>